<sequence length="106" mass="11392">MHCAQVSWIRGHDGVSLFLSHEDDVDVNDVPMTGSSAQQADSPCCHLIEWHDPHAGIRQQSRDPSLPRTAPPGLFHNPGGHAQRQVGLQSPPKEGANSGVPAFKGK</sequence>
<dbReference type="Proteomes" id="UP000268658">
    <property type="component" value="Chromosome"/>
</dbReference>
<protein>
    <submittedName>
        <fullName evidence="2">Uncharacterized protein</fullName>
    </submittedName>
</protein>
<evidence type="ECO:0000313" key="3">
    <source>
        <dbReference type="Proteomes" id="UP000268658"/>
    </source>
</evidence>
<organism evidence="2 3">
    <name type="scientific">Actinomyces viscosus</name>
    <dbReference type="NCBI Taxonomy" id="1656"/>
    <lineage>
        <taxon>Bacteria</taxon>
        <taxon>Bacillati</taxon>
        <taxon>Actinomycetota</taxon>
        <taxon>Actinomycetes</taxon>
        <taxon>Actinomycetales</taxon>
        <taxon>Actinomycetaceae</taxon>
        <taxon>Actinomyces</taxon>
    </lineage>
</organism>
<accession>A0A448PMC8</accession>
<gene>
    <name evidence="2" type="ORF">NCTC10951_02005</name>
</gene>
<reference evidence="2 3" key="1">
    <citation type="submission" date="2018-12" db="EMBL/GenBank/DDBJ databases">
        <authorList>
            <consortium name="Pathogen Informatics"/>
        </authorList>
    </citation>
    <scope>NUCLEOTIDE SEQUENCE [LARGE SCALE GENOMIC DNA]</scope>
    <source>
        <strain evidence="2 3">NCTC10951</strain>
    </source>
</reference>
<dbReference type="KEGG" id="avc:NCTC10951_02005"/>
<dbReference type="AlphaFoldDB" id="A0A448PMC8"/>
<evidence type="ECO:0000313" key="2">
    <source>
        <dbReference type="EMBL" id="VEI17074.1"/>
    </source>
</evidence>
<feature type="region of interest" description="Disordered" evidence="1">
    <location>
        <begin position="54"/>
        <end position="106"/>
    </location>
</feature>
<dbReference type="EMBL" id="LR134477">
    <property type="protein sequence ID" value="VEI17074.1"/>
    <property type="molecule type" value="Genomic_DNA"/>
</dbReference>
<name>A0A448PMC8_ACTVI</name>
<proteinExistence type="predicted"/>
<evidence type="ECO:0000256" key="1">
    <source>
        <dbReference type="SAM" id="MobiDB-lite"/>
    </source>
</evidence>